<accession>A0A4Y2B1E4</accession>
<keyword evidence="2" id="KW-1185">Reference proteome</keyword>
<dbReference type="EMBL" id="BGPR01000045">
    <property type="protein sequence ID" value="GBL85828.1"/>
    <property type="molecule type" value="Genomic_DNA"/>
</dbReference>
<gene>
    <name evidence="1" type="ORF">AVEN_63161_1</name>
</gene>
<evidence type="ECO:0000313" key="1">
    <source>
        <dbReference type="EMBL" id="GBL85828.1"/>
    </source>
</evidence>
<sequence length="120" mass="13439">MGGKKTGLRKNGMATLQVNGRLNSKTYLVHFHLAKAGNNRTEPRHRRWWSANSIVQHAVGSHFTRICVIFTIKEEQRDVIRFLVAVGVEVTLDHLCAAIKAKRSGLLSSGVAPRQCVEYE</sequence>
<protein>
    <submittedName>
        <fullName evidence="1">Uncharacterized protein</fullName>
    </submittedName>
</protein>
<proteinExistence type="predicted"/>
<dbReference type="Proteomes" id="UP000499080">
    <property type="component" value="Unassembled WGS sequence"/>
</dbReference>
<organism evidence="1 2">
    <name type="scientific">Araneus ventricosus</name>
    <name type="common">Orbweaver spider</name>
    <name type="synonym">Epeira ventricosa</name>
    <dbReference type="NCBI Taxonomy" id="182803"/>
    <lineage>
        <taxon>Eukaryota</taxon>
        <taxon>Metazoa</taxon>
        <taxon>Ecdysozoa</taxon>
        <taxon>Arthropoda</taxon>
        <taxon>Chelicerata</taxon>
        <taxon>Arachnida</taxon>
        <taxon>Araneae</taxon>
        <taxon>Araneomorphae</taxon>
        <taxon>Entelegynae</taxon>
        <taxon>Araneoidea</taxon>
        <taxon>Araneidae</taxon>
        <taxon>Araneus</taxon>
    </lineage>
</organism>
<reference evidence="1 2" key="1">
    <citation type="journal article" date="2019" name="Sci. Rep.">
        <title>Orb-weaving spider Araneus ventricosus genome elucidates the spidroin gene catalogue.</title>
        <authorList>
            <person name="Kono N."/>
            <person name="Nakamura H."/>
            <person name="Ohtoshi R."/>
            <person name="Moran D.A.P."/>
            <person name="Shinohara A."/>
            <person name="Yoshida Y."/>
            <person name="Fujiwara M."/>
            <person name="Mori M."/>
            <person name="Tomita M."/>
            <person name="Arakawa K."/>
        </authorList>
    </citation>
    <scope>NUCLEOTIDE SEQUENCE [LARGE SCALE GENOMIC DNA]</scope>
</reference>
<comment type="caution">
    <text evidence="1">The sequence shown here is derived from an EMBL/GenBank/DDBJ whole genome shotgun (WGS) entry which is preliminary data.</text>
</comment>
<dbReference type="AlphaFoldDB" id="A0A4Y2B1E4"/>
<name>A0A4Y2B1E4_ARAVE</name>
<evidence type="ECO:0000313" key="2">
    <source>
        <dbReference type="Proteomes" id="UP000499080"/>
    </source>
</evidence>